<dbReference type="Gene3D" id="3.40.30.10">
    <property type="entry name" value="Glutaredoxin"/>
    <property type="match status" value="1"/>
</dbReference>
<dbReference type="PANTHER" id="PTHR12151:SF25">
    <property type="entry name" value="LINALOOL DEHYDRATASE_ISOMERASE DOMAIN-CONTAINING PROTEIN"/>
    <property type="match status" value="1"/>
</dbReference>
<evidence type="ECO:0000256" key="3">
    <source>
        <dbReference type="SAM" id="SignalP"/>
    </source>
</evidence>
<dbReference type="CDD" id="cd02968">
    <property type="entry name" value="SCO"/>
    <property type="match status" value="1"/>
</dbReference>
<evidence type="ECO:0000313" key="5">
    <source>
        <dbReference type="EMBL" id="MEK8049851.1"/>
    </source>
</evidence>
<proteinExistence type="inferred from homology"/>
<dbReference type="SUPFAM" id="SSF52833">
    <property type="entry name" value="Thioredoxin-like"/>
    <property type="match status" value="1"/>
</dbReference>
<dbReference type="InterPro" id="IPR006311">
    <property type="entry name" value="TAT_signal"/>
</dbReference>
<dbReference type="PANTHER" id="PTHR12151">
    <property type="entry name" value="ELECTRON TRANSPORT PROTIN SCO1/SENC FAMILY MEMBER"/>
    <property type="match status" value="1"/>
</dbReference>
<evidence type="ECO:0000256" key="2">
    <source>
        <dbReference type="ARBA" id="ARBA00023008"/>
    </source>
</evidence>
<protein>
    <submittedName>
        <fullName evidence="5">SCO family protein</fullName>
    </submittedName>
</protein>
<dbReference type="EMBL" id="JBBUTH010000003">
    <property type="protein sequence ID" value="MEK8049851.1"/>
    <property type="molecule type" value="Genomic_DNA"/>
</dbReference>
<dbReference type="InterPro" id="IPR013766">
    <property type="entry name" value="Thioredoxin_domain"/>
</dbReference>
<reference evidence="5 6" key="1">
    <citation type="submission" date="2024-04" db="EMBL/GenBank/DDBJ databases">
        <title>Novel species of the genus Ideonella isolated from streams.</title>
        <authorList>
            <person name="Lu H."/>
        </authorList>
    </citation>
    <scope>NUCLEOTIDE SEQUENCE [LARGE SCALE GENOMIC DNA]</scope>
    <source>
        <strain evidence="5 6">DXS22W</strain>
    </source>
</reference>
<keyword evidence="2" id="KW-0186">Copper</keyword>
<dbReference type="RefSeq" id="WP_341409525.1">
    <property type="nucleotide sequence ID" value="NZ_JBBUTH010000003.1"/>
</dbReference>
<dbReference type="PROSITE" id="PS51318">
    <property type="entry name" value="TAT"/>
    <property type="match status" value="1"/>
</dbReference>
<keyword evidence="3" id="KW-0732">Signal</keyword>
<feature type="chain" id="PRO_5045609778" evidence="3">
    <location>
        <begin position="29"/>
        <end position="213"/>
    </location>
</feature>
<dbReference type="InterPro" id="IPR003782">
    <property type="entry name" value="SCO1/SenC"/>
</dbReference>
<organism evidence="5 6">
    <name type="scientific">Pseudaquabacterium inlustre</name>
    <dbReference type="NCBI Taxonomy" id="2984192"/>
    <lineage>
        <taxon>Bacteria</taxon>
        <taxon>Pseudomonadati</taxon>
        <taxon>Pseudomonadota</taxon>
        <taxon>Betaproteobacteria</taxon>
        <taxon>Burkholderiales</taxon>
        <taxon>Sphaerotilaceae</taxon>
        <taxon>Pseudaquabacterium</taxon>
    </lineage>
</organism>
<comment type="similarity">
    <text evidence="1">Belongs to the SCO1/2 family.</text>
</comment>
<feature type="domain" description="Thioredoxin" evidence="4">
    <location>
        <begin position="34"/>
        <end position="213"/>
    </location>
</feature>
<gene>
    <name evidence="5" type="ORF">AACH10_06355</name>
</gene>
<dbReference type="Proteomes" id="UP001365405">
    <property type="component" value="Unassembled WGS sequence"/>
</dbReference>
<keyword evidence="6" id="KW-1185">Reference proteome</keyword>
<dbReference type="PROSITE" id="PS51352">
    <property type="entry name" value="THIOREDOXIN_2"/>
    <property type="match status" value="1"/>
</dbReference>
<comment type="caution">
    <text evidence="5">The sequence shown here is derived from an EMBL/GenBank/DDBJ whole genome shotgun (WGS) entry which is preliminary data.</text>
</comment>
<evidence type="ECO:0000313" key="6">
    <source>
        <dbReference type="Proteomes" id="UP001365405"/>
    </source>
</evidence>
<accession>A0ABU9CDU7</accession>
<evidence type="ECO:0000256" key="1">
    <source>
        <dbReference type="ARBA" id="ARBA00010996"/>
    </source>
</evidence>
<feature type="signal peptide" evidence="3">
    <location>
        <begin position="1"/>
        <end position="28"/>
    </location>
</feature>
<evidence type="ECO:0000259" key="4">
    <source>
        <dbReference type="PROSITE" id="PS51352"/>
    </source>
</evidence>
<dbReference type="Pfam" id="PF02630">
    <property type="entry name" value="SCO1-SenC"/>
    <property type="match status" value="1"/>
</dbReference>
<sequence>MAVLTFLPSRRRALALAAALLAAGVLTGCERGAPGAGGSRASFKGVDITGADYARQLNLNDPDGKARTLAEFKGKLVVVFFGYTQCPDVCPTTMGELAEVKRSLGSDGAKVQGIFVTVDPERDTAELLKAYVANFGPDMLGLRGTPEQTQAAAKEFKVFFSRVPGKTDTSYTIDHTAGSYVFDTQGRVRLFVRYGGGGKALAEDLKTLLAETS</sequence>
<dbReference type="InterPro" id="IPR036249">
    <property type="entry name" value="Thioredoxin-like_sf"/>
</dbReference>
<name>A0ABU9CDU7_9BURK</name>